<reference evidence="1" key="1">
    <citation type="submission" date="2020-07" db="EMBL/GenBank/DDBJ databases">
        <title>Clarias magur genome sequencing, assembly and annotation.</title>
        <authorList>
            <person name="Kushwaha B."/>
            <person name="Kumar R."/>
            <person name="Das P."/>
            <person name="Joshi C.G."/>
            <person name="Kumar D."/>
            <person name="Nagpure N.S."/>
            <person name="Pandey M."/>
            <person name="Agarwal S."/>
            <person name="Srivastava S."/>
            <person name="Singh M."/>
            <person name="Sahoo L."/>
            <person name="Jayasankar P."/>
            <person name="Meher P.K."/>
            <person name="Koringa P.G."/>
            <person name="Iquebal M.A."/>
            <person name="Das S.P."/>
            <person name="Bit A."/>
            <person name="Patnaik S."/>
            <person name="Patel N."/>
            <person name="Shah T.M."/>
            <person name="Hinsu A."/>
            <person name="Jena J.K."/>
        </authorList>
    </citation>
    <scope>NUCLEOTIDE SEQUENCE</scope>
    <source>
        <strain evidence="1">CIFAMagur01</strain>
        <tissue evidence="1">Testis</tissue>
    </source>
</reference>
<dbReference type="AlphaFoldDB" id="A0A8J4XE56"/>
<sequence length="63" mass="7546">MLGRHESFRMRAFLRHRAYRQSGLSVSDGKLRLEETSAWKVLRTALYRARKEPLPYRKKTSDH</sequence>
<keyword evidence="2" id="KW-1185">Reference proteome</keyword>
<dbReference type="Proteomes" id="UP000727407">
    <property type="component" value="Unassembled WGS sequence"/>
</dbReference>
<dbReference type="EMBL" id="QNUK01000045">
    <property type="protein sequence ID" value="KAF5905373.1"/>
    <property type="molecule type" value="Genomic_DNA"/>
</dbReference>
<gene>
    <name evidence="1" type="ORF">DAT39_004908</name>
</gene>
<proteinExistence type="predicted"/>
<evidence type="ECO:0000313" key="2">
    <source>
        <dbReference type="Proteomes" id="UP000727407"/>
    </source>
</evidence>
<name>A0A8J4XE56_CLAMG</name>
<evidence type="ECO:0000313" key="1">
    <source>
        <dbReference type="EMBL" id="KAF5905373.1"/>
    </source>
</evidence>
<accession>A0A8J4XE56</accession>
<protein>
    <submittedName>
        <fullName evidence="1">Uncharacterized protein</fullName>
    </submittedName>
</protein>
<comment type="caution">
    <text evidence="1">The sequence shown here is derived from an EMBL/GenBank/DDBJ whole genome shotgun (WGS) entry which is preliminary data.</text>
</comment>
<organism evidence="1 2">
    <name type="scientific">Clarias magur</name>
    <name type="common">Asian catfish</name>
    <name type="synonym">Macropteronotus magur</name>
    <dbReference type="NCBI Taxonomy" id="1594786"/>
    <lineage>
        <taxon>Eukaryota</taxon>
        <taxon>Metazoa</taxon>
        <taxon>Chordata</taxon>
        <taxon>Craniata</taxon>
        <taxon>Vertebrata</taxon>
        <taxon>Euteleostomi</taxon>
        <taxon>Actinopterygii</taxon>
        <taxon>Neopterygii</taxon>
        <taxon>Teleostei</taxon>
        <taxon>Ostariophysi</taxon>
        <taxon>Siluriformes</taxon>
        <taxon>Clariidae</taxon>
        <taxon>Clarias</taxon>
    </lineage>
</organism>
<feature type="non-terminal residue" evidence="1">
    <location>
        <position position="63"/>
    </location>
</feature>